<dbReference type="AlphaFoldDB" id="A0A370L9E5"/>
<sequence length="106" mass="11715">MDKCILARIRTAAHSGDRSAMSTALRELDRGQRASESLDDDPGRERSLVTLSLDDLIELIDLVARPRTFGEAMREEGVGPATGVRLATRQPHPRRRGPLPDPSRDD</sequence>
<organism evidence="2 3">
    <name type="scientific">Bosea caraganae</name>
    <dbReference type="NCBI Taxonomy" id="2763117"/>
    <lineage>
        <taxon>Bacteria</taxon>
        <taxon>Pseudomonadati</taxon>
        <taxon>Pseudomonadota</taxon>
        <taxon>Alphaproteobacteria</taxon>
        <taxon>Hyphomicrobiales</taxon>
        <taxon>Boseaceae</taxon>
        <taxon>Bosea</taxon>
    </lineage>
</organism>
<dbReference type="EMBL" id="QQTP01000002">
    <property type="protein sequence ID" value="RDJ27954.1"/>
    <property type="molecule type" value="Genomic_DNA"/>
</dbReference>
<name>A0A370L9E5_9HYPH</name>
<comment type="caution">
    <text evidence="2">The sequence shown here is derived from an EMBL/GenBank/DDBJ whole genome shotgun (WGS) entry which is preliminary data.</text>
</comment>
<accession>A0A370L9E5</accession>
<reference evidence="3" key="1">
    <citation type="submission" date="2018-07" db="EMBL/GenBank/DDBJ databases">
        <authorList>
            <person name="Safronova V.I."/>
            <person name="Chirak E.R."/>
            <person name="Sazanova A.L."/>
        </authorList>
    </citation>
    <scope>NUCLEOTIDE SEQUENCE [LARGE SCALE GENOMIC DNA]</scope>
    <source>
        <strain evidence="3">RCAM04685</strain>
    </source>
</reference>
<evidence type="ECO:0000256" key="1">
    <source>
        <dbReference type="SAM" id="MobiDB-lite"/>
    </source>
</evidence>
<proteinExistence type="predicted"/>
<evidence type="ECO:0000313" key="3">
    <source>
        <dbReference type="Proteomes" id="UP000255207"/>
    </source>
</evidence>
<gene>
    <name evidence="2" type="ORF">DWE98_04940</name>
</gene>
<evidence type="ECO:0000313" key="2">
    <source>
        <dbReference type="EMBL" id="RDJ27954.1"/>
    </source>
</evidence>
<dbReference type="Proteomes" id="UP000255207">
    <property type="component" value="Unassembled WGS sequence"/>
</dbReference>
<feature type="region of interest" description="Disordered" evidence="1">
    <location>
        <begin position="13"/>
        <end position="45"/>
    </location>
</feature>
<feature type="region of interest" description="Disordered" evidence="1">
    <location>
        <begin position="73"/>
        <end position="106"/>
    </location>
</feature>
<keyword evidence="3" id="KW-1185">Reference proteome</keyword>
<protein>
    <submittedName>
        <fullName evidence="2">Uncharacterized protein</fullName>
    </submittedName>
</protein>